<dbReference type="Proteomes" id="UP000632339">
    <property type="component" value="Unassembled WGS sequence"/>
</dbReference>
<sequence>MFKNYACILAMWLCAHFTALAQAPSISIDDGNFDRTTCLNKKVRLGIIVNGFLNTDNRFSIQIRKNETSGNFTEVPATMIEGKLEFVISDSLNYANNSVQLRVAASSPATLSDWSSSMTVFSKGRIVLNPNITSDAVNVFDDVWIRFSGYSLGK</sequence>
<evidence type="ECO:0000256" key="1">
    <source>
        <dbReference type="SAM" id="SignalP"/>
    </source>
</evidence>
<organism evidence="2 3">
    <name type="scientific">Dyadobacter beijingensis</name>
    <dbReference type="NCBI Taxonomy" id="365489"/>
    <lineage>
        <taxon>Bacteria</taxon>
        <taxon>Pseudomonadati</taxon>
        <taxon>Bacteroidota</taxon>
        <taxon>Cytophagia</taxon>
        <taxon>Cytophagales</taxon>
        <taxon>Spirosomataceae</taxon>
        <taxon>Dyadobacter</taxon>
    </lineage>
</organism>
<reference evidence="3" key="1">
    <citation type="journal article" date="2019" name="Int. J. Syst. Evol. Microbiol.">
        <title>The Global Catalogue of Microorganisms (GCM) 10K type strain sequencing project: providing services to taxonomists for standard genome sequencing and annotation.</title>
        <authorList>
            <consortium name="The Broad Institute Genomics Platform"/>
            <consortium name="The Broad Institute Genome Sequencing Center for Infectious Disease"/>
            <person name="Wu L."/>
            <person name="Ma J."/>
        </authorList>
    </citation>
    <scope>NUCLEOTIDE SEQUENCE [LARGE SCALE GENOMIC DNA]</scope>
    <source>
        <strain evidence="3">CGMCC 1.6375</strain>
    </source>
</reference>
<feature type="signal peptide" evidence="1">
    <location>
        <begin position="1"/>
        <end position="21"/>
    </location>
</feature>
<evidence type="ECO:0000313" key="3">
    <source>
        <dbReference type="Proteomes" id="UP000632339"/>
    </source>
</evidence>
<name>A0ABQ2I7I5_9BACT</name>
<protein>
    <submittedName>
        <fullName evidence="2">Uncharacterized protein</fullName>
    </submittedName>
</protein>
<gene>
    <name evidence="2" type="ORF">GCM10010967_41890</name>
</gene>
<keyword evidence="1" id="KW-0732">Signal</keyword>
<evidence type="ECO:0000313" key="2">
    <source>
        <dbReference type="EMBL" id="GGN02874.1"/>
    </source>
</evidence>
<dbReference type="EMBL" id="BMLI01000002">
    <property type="protein sequence ID" value="GGN02874.1"/>
    <property type="molecule type" value="Genomic_DNA"/>
</dbReference>
<keyword evidence="3" id="KW-1185">Reference proteome</keyword>
<proteinExistence type="predicted"/>
<dbReference type="RefSeq" id="WP_019940801.1">
    <property type="nucleotide sequence ID" value="NZ_BMLI01000002.1"/>
</dbReference>
<comment type="caution">
    <text evidence="2">The sequence shown here is derived from an EMBL/GenBank/DDBJ whole genome shotgun (WGS) entry which is preliminary data.</text>
</comment>
<feature type="chain" id="PRO_5046298079" evidence="1">
    <location>
        <begin position="22"/>
        <end position="154"/>
    </location>
</feature>
<accession>A0ABQ2I7I5</accession>